<dbReference type="PROSITE" id="PS51257">
    <property type="entry name" value="PROKAR_LIPOPROTEIN"/>
    <property type="match status" value="1"/>
</dbReference>
<keyword evidence="1" id="KW-0732">Signal</keyword>
<evidence type="ECO:0000313" key="3">
    <source>
        <dbReference type="Proteomes" id="UP000254794"/>
    </source>
</evidence>
<feature type="chain" id="PRO_5016631291" description="Lipoprotein" evidence="1">
    <location>
        <begin position="19"/>
        <end position="78"/>
    </location>
</feature>
<evidence type="ECO:0000256" key="1">
    <source>
        <dbReference type="SAM" id="SignalP"/>
    </source>
</evidence>
<protein>
    <recommendedName>
        <fullName evidence="4">Lipoprotein</fullName>
    </recommendedName>
</protein>
<accession>A0A378JL81</accession>
<evidence type="ECO:0008006" key="4">
    <source>
        <dbReference type="Google" id="ProtNLM"/>
    </source>
</evidence>
<proteinExistence type="predicted"/>
<dbReference type="AlphaFoldDB" id="A0A378JL81"/>
<dbReference type="RefSeq" id="WP_115331552.1">
    <property type="nucleotide sequence ID" value="NZ_CAAAHP010000002.1"/>
</dbReference>
<reference evidence="2 3" key="1">
    <citation type="submission" date="2018-06" db="EMBL/GenBank/DDBJ databases">
        <authorList>
            <consortium name="Pathogen Informatics"/>
            <person name="Doyle S."/>
        </authorList>
    </citation>
    <scope>NUCLEOTIDE SEQUENCE [LARGE SCALE GENOMIC DNA]</scope>
    <source>
        <strain evidence="2 3">NCTC13316</strain>
    </source>
</reference>
<evidence type="ECO:0000313" key="2">
    <source>
        <dbReference type="EMBL" id="STX51954.1"/>
    </source>
</evidence>
<sequence>MKKIATLLSLITPVVLLASCTVVESNYVPAVTTTDYVTSVGYYGTSPYWGNGYYAGQAYSTWYGGYVGPSVYVNDWSY</sequence>
<keyword evidence="3" id="KW-1185">Reference proteome</keyword>
<dbReference type="EMBL" id="UGOD01000001">
    <property type="protein sequence ID" value="STX51954.1"/>
    <property type="molecule type" value="Genomic_DNA"/>
</dbReference>
<gene>
    <name evidence="2" type="ORF">NCTC13316_02057</name>
</gene>
<feature type="signal peptide" evidence="1">
    <location>
        <begin position="1"/>
        <end position="18"/>
    </location>
</feature>
<dbReference type="Proteomes" id="UP000254794">
    <property type="component" value="Unassembled WGS sequence"/>
</dbReference>
<name>A0A378JL81_9GAMM</name>
<dbReference type="OrthoDB" id="5646208at2"/>
<organism evidence="2 3">
    <name type="scientific">Legionella busanensis</name>
    <dbReference type="NCBI Taxonomy" id="190655"/>
    <lineage>
        <taxon>Bacteria</taxon>
        <taxon>Pseudomonadati</taxon>
        <taxon>Pseudomonadota</taxon>
        <taxon>Gammaproteobacteria</taxon>
        <taxon>Legionellales</taxon>
        <taxon>Legionellaceae</taxon>
        <taxon>Legionella</taxon>
    </lineage>
</organism>